<name>Q9HKE9_THEAC</name>
<dbReference type="GO" id="GO:0043115">
    <property type="term" value="F:precorrin-2 dehydrogenase activity"/>
    <property type="evidence" value="ECO:0007669"/>
    <property type="project" value="UniProtKB-EC"/>
</dbReference>
<accession>Q9HKE9</accession>
<reference evidence="6 7" key="1">
    <citation type="journal article" date="2000" name="Nature">
        <title>The genome sequence of the thermoacidophilic scavenger Thermoplasma acidophilum.</title>
        <authorList>
            <person name="Ruepp A."/>
            <person name="Graml W."/>
            <person name="Santos-Martinez M.L."/>
            <person name="Koretke K.K."/>
            <person name="Volker C."/>
            <person name="Mewes H.W."/>
            <person name="Frishman D."/>
            <person name="Stocker S."/>
            <person name="Lupas A.N."/>
            <person name="Baumeister W."/>
        </authorList>
    </citation>
    <scope>NUCLEOTIDE SEQUENCE [LARGE SCALE GENOMIC DNA]</scope>
    <source>
        <strain evidence="7">ATCC 25905 / DSM 1728 / JCM 9062 / NBRC 15155 / AMRC-C165</strain>
    </source>
</reference>
<protein>
    <recommendedName>
        <fullName evidence="2">precorrin-2 dehydrogenase</fullName>
        <ecNumber evidence="2">1.3.1.76</ecNumber>
    </recommendedName>
</protein>
<keyword evidence="5" id="KW-0627">Porphyrin biosynthesis</keyword>
<proteinExistence type="predicted"/>
<dbReference type="STRING" id="273075.gene:9571872"/>
<dbReference type="EMBL" id="AL445065">
    <property type="protein sequence ID" value="CAC11790.1"/>
    <property type="molecule type" value="Genomic_DNA"/>
</dbReference>
<comment type="pathway">
    <text evidence="1">Porphyrin-containing compound metabolism; siroheme biosynthesis; sirohydrochlorin from precorrin-2: step 1/1.</text>
</comment>
<evidence type="ECO:0000256" key="4">
    <source>
        <dbReference type="ARBA" id="ARBA00023027"/>
    </source>
</evidence>
<dbReference type="SUPFAM" id="SSF75615">
    <property type="entry name" value="Siroheme synthase middle domains-like"/>
    <property type="match status" value="1"/>
</dbReference>
<evidence type="ECO:0000313" key="7">
    <source>
        <dbReference type="Proteomes" id="UP000001024"/>
    </source>
</evidence>
<keyword evidence="7" id="KW-1185">Reference proteome</keyword>
<dbReference type="PANTHER" id="PTHR35330">
    <property type="entry name" value="SIROHEME BIOSYNTHESIS PROTEIN MET8"/>
    <property type="match status" value="1"/>
</dbReference>
<organism evidence="6 7">
    <name type="scientific">Thermoplasma acidophilum (strain ATCC 25905 / DSM 1728 / JCM 9062 / NBRC 15155 / AMRC-C165)</name>
    <dbReference type="NCBI Taxonomy" id="273075"/>
    <lineage>
        <taxon>Archaea</taxon>
        <taxon>Methanobacteriati</taxon>
        <taxon>Thermoplasmatota</taxon>
        <taxon>Thermoplasmata</taxon>
        <taxon>Thermoplasmatales</taxon>
        <taxon>Thermoplasmataceae</taxon>
        <taxon>Thermoplasma</taxon>
    </lineage>
</organism>
<dbReference type="eggNOG" id="arCOG01044">
    <property type="taxonomic scope" value="Archaea"/>
</dbReference>
<dbReference type="RefSeq" id="WP_010901074.1">
    <property type="nucleotide sequence ID" value="NC_002578.1"/>
</dbReference>
<dbReference type="OrthoDB" id="10510at2157"/>
<dbReference type="EC" id="1.3.1.76" evidence="2"/>
<dbReference type="PANTHER" id="PTHR35330:SF1">
    <property type="entry name" value="SIROHEME BIOSYNTHESIS PROTEIN MET8"/>
    <property type="match status" value="1"/>
</dbReference>
<dbReference type="Proteomes" id="UP000001024">
    <property type="component" value="Chromosome"/>
</dbReference>
<evidence type="ECO:0000256" key="2">
    <source>
        <dbReference type="ARBA" id="ARBA00012400"/>
    </source>
</evidence>
<dbReference type="AlphaFoldDB" id="Q9HKE9"/>
<dbReference type="HOGENOM" id="CLU_1286412_0_0_2"/>
<evidence type="ECO:0000256" key="5">
    <source>
        <dbReference type="ARBA" id="ARBA00023244"/>
    </source>
</evidence>
<dbReference type="UniPathway" id="UPA00262">
    <property type="reaction ID" value="UER00222"/>
</dbReference>
<keyword evidence="3" id="KW-0560">Oxidoreductase</keyword>
<dbReference type="SMR" id="Q9HKE9"/>
<dbReference type="Gene3D" id="3.30.160.110">
    <property type="entry name" value="Siroheme synthase, domain 2"/>
    <property type="match status" value="1"/>
</dbReference>
<keyword evidence="4" id="KW-0520">NAD</keyword>
<evidence type="ECO:0000313" key="6">
    <source>
        <dbReference type="EMBL" id="CAC11790.1"/>
    </source>
</evidence>
<gene>
    <name evidence="6" type="ordered locus">Ta0652</name>
</gene>
<dbReference type="InParanoid" id="Q9HKE9"/>
<dbReference type="GO" id="GO:0004325">
    <property type="term" value="F:ferrochelatase activity"/>
    <property type="evidence" value="ECO:0007669"/>
    <property type="project" value="InterPro"/>
</dbReference>
<dbReference type="GO" id="GO:0019354">
    <property type="term" value="P:siroheme biosynthetic process"/>
    <property type="evidence" value="ECO:0007669"/>
    <property type="project" value="UniProtKB-UniPathway"/>
</dbReference>
<dbReference type="PaxDb" id="273075-Ta0652"/>
<dbReference type="KEGG" id="tac:Ta0652"/>
<dbReference type="InterPro" id="IPR028161">
    <property type="entry name" value="Met8-like"/>
</dbReference>
<sequence length="210" mass="24327">MIIDLKIDRHPLVFIGRGSEFKEKIRSFSREASVIYAFSDERIDLPNAIVISQRFEDGIAKAMEVRPIITFISTEDEELDRRIAEAVSPYSRMVYVPDRVSLSDLNLCAIIQRGPIYLGISTRGKSPAMTVMIKKKIDAYIKKYSIITDYDAMAVDFISRNRQMIISSVSDRKRRRILMYKIAVNREIRRMIAERTGDPESIVRRMIEDQ</sequence>
<evidence type="ECO:0000256" key="3">
    <source>
        <dbReference type="ARBA" id="ARBA00023002"/>
    </source>
</evidence>
<evidence type="ECO:0000256" key="1">
    <source>
        <dbReference type="ARBA" id="ARBA00005010"/>
    </source>
</evidence>
<dbReference type="EnsemblBacteria" id="CAC11790">
    <property type="protein sequence ID" value="CAC11790"/>
    <property type="gene ID" value="CAC11790"/>
</dbReference>